<proteinExistence type="predicted"/>
<dbReference type="EMBL" id="CAACVS010000225">
    <property type="protein sequence ID" value="VEU39546.1"/>
    <property type="molecule type" value="Genomic_DNA"/>
</dbReference>
<evidence type="ECO:0000313" key="2">
    <source>
        <dbReference type="EMBL" id="VEU39546.1"/>
    </source>
</evidence>
<evidence type="ECO:0000313" key="3">
    <source>
        <dbReference type="Proteomes" id="UP000291116"/>
    </source>
</evidence>
<protein>
    <submittedName>
        <fullName evidence="2">Uncharacterized protein</fullName>
    </submittedName>
</protein>
<dbReference type="Proteomes" id="UP000291116">
    <property type="component" value="Unassembled WGS sequence"/>
</dbReference>
<feature type="compositionally biased region" description="Low complexity" evidence="1">
    <location>
        <begin position="17"/>
        <end position="34"/>
    </location>
</feature>
<feature type="region of interest" description="Disordered" evidence="1">
    <location>
        <begin position="89"/>
        <end position="127"/>
    </location>
</feature>
<feature type="compositionally biased region" description="Low complexity" evidence="1">
    <location>
        <begin position="98"/>
        <end position="113"/>
    </location>
</feature>
<feature type="region of interest" description="Disordered" evidence="1">
    <location>
        <begin position="390"/>
        <end position="450"/>
    </location>
</feature>
<feature type="compositionally biased region" description="Basic and acidic residues" evidence="1">
    <location>
        <begin position="390"/>
        <end position="406"/>
    </location>
</feature>
<feature type="region of interest" description="Disordered" evidence="1">
    <location>
        <begin position="544"/>
        <end position="568"/>
    </location>
</feature>
<organism evidence="2 3">
    <name type="scientific">Pseudo-nitzschia multistriata</name>
    <dbReference type="NCBI Taxonomy" id="183589"/>
    <lineage>
        <taxon>Eukaryota</taxon>
        <taxon>Sar</taxon>
        <taxon>Stramenopiles</taxon>
        <taxon>Ochrophyta</taxon>
        <taxon>Bacillariophyta</taxon>
        <taxon>Bacillariophyceae</taxon>
        <taxon>Bacillariophycidae</taxon>
        <taxon>Bacillariales</taxon>
        <taxon>Bacillariaceae</taxon>
        <taxon>Pseudo-nitzschia</taxon>
    </lineage>
</organism>
<feature type="compositionally biased region" description="Low complexity" evidence="1">
    <location>
        <begin position="329"/>
        <end position="342"/>
    </location>
</feature>
<feature type="region of interest" description="Disordered" evidence="1">
    <location>
        <begin position="1"/>
        <end position="34"/>
    </location>
</feature>
<feature type="compositionally biased region" description="Basic and acidic residues" evidence="1">
    <location>
        <begin position="191"/>
        <end position="201"/>
    </location>
</feature>
<keyword evidence="3" id="KW-1185">Reference proteome</keyword>
<gene>
    <name evidence="2" type="ORF">PSNMU_V1.4_AUG-EV-PASAV3_0064820</name>
</gene>
<dbReference type="GO" id="GO:0005634">
    <property type="term" value="C:nucleus"/>
    <property type="evidence" value="ECO:0007669"/>
    <property type="project" value="TreeGrafter"/>
</dbReference>
<reference evidence="2 3" key="1">
    <citation type="submission" date="2019-01" db="EMBL/GenBank/DDBJ databases">
        <authorList>
            <person name="Ferrante I. M."/>
        </authorList>
    </citation>
    <scope>NUCLEOTIDE SEQUENCE [LARGE SCALE GENOMIC DNA]</scope>
    <source>
        <strain evidence="2 3">B856</strain>
    </source>
</reference>
<evidence type="ECO:0000256" key="1">
    <source>
        <dbReference type="SAM" id="MobiDB-lite"/>
    </source>
</evidence>
<accession>A0A448ZBZ9</accession>
<dbReference type="GO" id="GO:0042594">
    <property type="term" value="P:response to starvation"/>
    <property type="evidence" value="ECO:0007669"/>
    <property type="project" value="TreeGrafter"/>
</dbReference>
<dbReference type="OrthoDB" id="48626at2759"/>
<dbReference type="GO" id="GO:0000981">
    <property type="term" value="F:DNA-binding transcription factor activity, RNA polymerase II-specific"/>
    <property type="evidence" value="ECO:0007669"/>
    <property type="project" value="TreeGrafter"/>
</dbReference>
<dbReference type="AlphaFoldDB" id="A0A448ZBZ9"/>
<feature type="region of interest" description="Disordered" evidence="1">
    <location>
        <begin position="170"/>
        <end position="201"/>
    </location>
</feature>
<dbReference type="PANTHER" id="PTHR14596">
    <property type="entry name" value="ZINC FINGER PROTEIN"/>
    <property type="match status" value="1"/>
</dbReference>
<feature type="compositionally biased region" description="Acidic residues" evidence="1">
    <location>
        <begin position="413"/>
        <end position="432"/>
    </location>
</feature>
<feature type="compositionally biased region" description="Low complexity" evidence="1">
    <location>
        <begin position="171"/>
        <end position="187"/>
    </location>
</feature>
<sequence>MPPAVPPPRKRRRTTVRPRAAGGALEASSLPLPCSAEAPPAAAAGGLPKIPGVPHGVLPVFLEALRTGARFFGEAGKHGRSFTIADWEKSRARGGRGSSRIENNSNSNDSSSNDKNHHHLPNQDSGVFDSLMNRMRAAEATAEAARSATSDRETTFLHALNKWMEEVRYVSKQQKQQEPQQQQQSQQPHPPRKEPTTKTDEKPRAVAYSIFLYLWDLQQDHKRIAVRRAALLLSGILLQRSEDCRGHLDQGTHLADWVSSVAGAGGTANATANANASAGASDSAIRRGALLGPSLLQAEAIALVADLLARGHGRAHERLRVAARGLAHRCSPPSGGSPMGASRRGDSDLRALRDAALKHGAREAGRVEGLLERAEEALLVLVPRFVPRAAEHGGGESNRKGNDKDNNGNGNGSDDDDDSESDIDWEDGDDGGDAIGSDVPDAAANANDSSHLSAVERTMAAMKTTSGTTLFQGGALEIDFDRRAAGEHDDGKGGLPPGAAEVPSREAQAARRRLAAIVRRLSERHLVCLTAWLDGLRNSDGLVPAGNNNNNNNNSSSSSANEARPASLVSLSREQTALRLETIERLSALKQDVSRVLSSAARLAPEGLLRDKADGSVAVAVTATAPVVPALGSAGGPALVSHPSRVPRRKQQHHRRRIEIRYHTQRTTTTSSN</sequence>
<dbReference type="GO" id="GO:0000987">
    <property type="term" value="F:cis-regulatory region sequence-specific DNA binding"/>
    <property type="evidence" value="ECO:0007669"/>
    <property type="project" value="TreeGrafter"/>
</dbReference>
<feature type="region of interest" description="Disordered" evidence="1">
    <location>
        <begin position="327"/>
        <end position="346"/>
    </location>
</feature>
<dbReference type="PANTHER" id="PTHR14596:SF72">
    <property type="entry name" value="ZINC FINGER PROTEIN MSN2-RELATED"/>
    <property type="match status" value="1"/>
</dbReference>
<feature type="compositionally biased region" description="Low complexity" evidence="1">
    <location>
        <begin position="547"/>
        <end position="559"/>
    </location>
</feature>
<name>A0A448ZBZ9_9STRA</name>